<dbReference type="PANTHER" id="PTHR13814:SF6">
    <property type="entry name" value="ALPHA-2-HS-GLYCOPROTEIN"/>
    <property type="match status" value="1"/>
</dbReference>
<dbReference type="Pfam" id="PF00031">
    <property type="entry name" value="Cystatin"/>
    <property type="match status" value="1"/>
</dbReference>
<keyword evidence="3 8" id="KW-0732">Signal</keyword>
<keyword evidence="4" id="KW-0677">Repeat</keyword>
<dbReference type="InterPro" id="IPR025760">
    <property type="entry name" value="Cystatin_Fetuin_A"/>
</dbReference>
<dbReference type="AlphaFoldDB" id="A0A8D0AE30"/>
<keyword evidence="5" id="KW-1015">Disulfide bond</keyword>
<protein>
    <submittedName>
        <fullName evidence="10">Alpha-2-HS-glycoprotein-like</fullName>
    </submittedName>
</protein>
<feature type="compositionally biased region" description="Low complexity" evidence="7">
    <location>
        <begin position="273"/>
        <end position="283"/>
    </location>
</feature>
<keyword evidence="6" id="KW-0325">Glycoprotein</keyword>
<evidence type="ECO:0000313" key="10">
    <source>
        <dbReference type="Ensembl" id="ENSSLUP00000051457.1"/>
    </source>
</evidence>
<dbReference type="Ensembl" id="ENSSLUT00000052972.1">
    <property type="protein sequence ID" value="ENSSLUP00000051457.1"/>
    <property type="gene ID" value="ENSSLUG00000022343.1"/>
</dbReference>
<evidence type="ECO:0000256" key="5">
    <source>
        <dbReference type="ARBA" id="ARBA00023157"/>
    </source>
</evidence>
<dbReference type="GO" id="GO:0031012">
    <property type="term" value="C:extracellular matrix"/>
    <property type="evidence" value="ECO:0007669"/>
    <property type="project" value="TreeGrafter"/>
</dbReference>
<organism evidence="10 11">
    <name type="scientific">Sander lucioperca</name>
    <name type="common">Pike-perch</name>
    <name type="synonym">Perca lucioperca</name>
    <dbReference type="NCBI Taxonomy" id="283035"/>
    <lineage>
        <taxon>Eukaryota</taxon>
        <taxon>Metazoa</taxon>
        <taxon>Chordata</taxon>
        <taxon>Craniata</taxon>
        <taxon>Vertebrata</taxon>
        <taxon>Euteleostomi</taxon>
        <taxon>Actinopterygii</taxon>
        <taxon>Neopterygii</taxon>
        <taxon>Teleostei</taxon>
        <taxon>Neoteleostei</taxon>
        <taxon>Acanthomorphata</taxon>
        <taxon>Eupercaria</taxon>
        <taxon>Perciformes</taxon>
        <taxon>Percoidei</taxon>
        <taxon>Percidae</taxon>
        <taxon>Luciopercinae</taxon>
        <taxon>Sander</taxon>
    </lineage>
</organism>
<dbReference type="GO" id="GO:0004869">
    <property type="term" value="F:cysteine-type endopeptidase inhibitor activity"/>
    <property type="evidence" value="ECO:0007669"/>
    <property type="project" value="InterPro"/>
</dbReference>
<dbReference type="InterPro" id="IPR046350">
    <property type="entry name" value="Cystatin_sf"/>
</dbReference>
<reference evidence="10" key="2">
    <citation type="submission" date="2025-09" db="UniProtKB">
        <authorList>
            <consortium name="Ensembl"/>
        </authorList>
    </citation>
    <scope>IDENTIFICATION</scope>
</reference>
<evidence type="ECO:0000256" key="4">
    <source>
        <dbReference type="ARBA" id="ARBA00022737"/>
    </source>
</evidence>
<dbReference type="PANTHER" id="PTHR13814">
    <property type="entry name" value="FETUIN"/>
    <property type="match status" value="1"/>
</dbReference>
<reference evidence="10" key="1">
    <citation type="submission" date="2025-08" db="UniProtKB">
        <authorList>
            <consortium name="Ensembl"/>
        </authorList>
    </citation>
    <scope>IDENTIFICATION</scope>
</reference>
<feature type="region of interest" description="Disordered" evidence="7">
    <location>
        <begin position="270"/>
        <end position="384"/>
    </location>
</feature>
<keyword evidence="2" id="KW-0964">Secreted</keyword>
<proteinExistence type="predicted"/>
<feature type="compositionally biased region" description="Basic residues" evidence="7">
    <location>
        <begin position="374"/>
        <end position="384"/>
    </location>
</feature>
<feature type="chain" id="PRO_5034154679" evidence="8">
    <location>
        <begin position="20"/>
        <end position="421"/>
    </location>
</feature>
<evidence type="ECO:0000256" key="3">
    <source>
        <dbReference type="ARBA" id="ARBA00022729"/>
    </source>
</evidence>
<sequence>MKGFHIVVLLSSAVLLVSAAPALELVTCSKESGAAAARLTMHRINENHGHGYKFRLQEIQGNKVETVDGGCNLELQLNLLETVCHVINPKHFEDCEIRRESARAVMANCTIKMSVRNTDANVTKYECDTRQVKTNREMVRICPDCPTLHPLNSTEGLKSVNEAVSKFNQNTTNQHYYILKEVGRIKVGYIPSVGMAYYAEFALVETHCPTGSRINPEACKPLCPDRAHHAFCKSTYFRSTGLQSVECEFYPPSNTTALGPGEQEPICRHHVGGHPPHVGAGRPPLGPRDGDGHPPHVGAGRPLLGCILPPFGGNGPPPSGGNGQPSRPCGPRPHGGDGHPPRVGGSHGGPPPHGGDGHVGRHHAGDGHGDQEKQHHRPPFGSKHHFHAFHHFRHCRGSDPALHPICPWPRPWHRPSPRDKD</sequence>
<evidence type="ECO:0000256" key="8">
    <source>
        <dbReference type="SAM" id="SignalP"/>
    </source>
</evidence>
<evidence type="ECO:0000313" key="11">
    <source>
        <dbReference type="Proteomes" id="UP000694568"/>
    </source>
</evidence>
<evidence type="ECO:0000256" key="7">
    <source>
        <dbReference type="SAM" id="MobiDB-lite"/>
    </source>
</evidence>
<dbReference type="InterPro" id="IPR000010">
    <property type="entry name" value="Cystatin_dom"/>
</dbReference>
<feature type="signal peptide" evidence="8">
    <location>
        <begin position="1"/>
        <end position="19"/>
    </location>
</feature>
<keyword evidence="11" id="KW-1185">Reference proteome</keyword>
<dbReference type="Gene3D" id="3.10.450.10">
    <property type="match status" value="2"/>
</dbReference>
<gene>
    <name evidence="10" type="primary">LOC116058870</name>
</gene>
<evidence type="ECO:0000256" key="6">
    <source>
        <dbReference type="ARBA" id="ARBA00023180"/>
    </source>
</evidence>
<dbReference type="OrthoDB" id="8780871at2759"/>
<evidence type="ECO:0000256" key="1">
    <source>
        <dbReference type="ARBA" id="ARBA00004613"/>
    </source>
</evidence>
<dbReference type="GeneTree" id="ENSGT00950000182930"/>
<feature type="domain" description="Cystatin fetuin-A-type" evidence="9">
    <location>
        <begin position="140"/>
        <end position="254"/>
    </location>
</feature>
<dbReference type="PROSITE" id="PS51529">
    <property type="entry name" value="CYSTATIN_FETUIN_A"/>
    <property type="match status" value="1"/>
</dbReference>
<evidence type="ECO:0000256" key="2">
    <source>
        <dbReference type="ARBA" id="ARBA00022525"/>
    </source>
</evidence>
<dbReference type="KEGG" id="sluc:116058868"/>
<accession>A0A8D0AE30</accession>
<dbReference type="GO" id="GO:0072562">
    <property type="term" value="C:blood microparticle"/>
    <property type="evidence" value="ECO:0007669"/>
    <property type="project" value="TreeGrafter"/>
</dbReference>
<name>A0A8D0AE30_SANLU</name>
<dbReference type="SMART" id="SM00043">
    <property type="entry name" value="CY"/>
    <property type="match status" value="1"/>
</dbReference>
<dbReference type="SUPFAM" id="SSF54403">
    <property type="entry name" value="Cystatin/monellin"/>
    <property type="match status" value="2"/>
</dbReference>
<dbReference type="CDD" id="cd00042">
    <property type="entry name" value="CY"/>
    <property type="match status" value="1"/>
</dbReference>
<dbReference type="Proteomes" id="UP000694568">
    <property type="component" value="Unplaced"/>
</dbReference>
<dbReference type="InterPro" id="IPR050735">
    <property type="entry name" value="Kininogen_Fetuin_HRG"/>
</dbReference>
<evidence type="ECO:0000259" key="9">
    <source>
        <dbReference type="PROSITE" id="PS51529"/>
    </source>
</evidence>
<comment type="subcellular location">
    <subcellularLocation>
        <location evidence="1">Secreted</location>
    </subcellularLocation>
</comment>
<feature type="compositionally biased region" description="Basic and acidic residues" evidence="7">
    <location>
        <begin position="355"/>
        <end position="373"/>
    </location>
</feature>